<dbReference type="GO" id="GO:0005737">
    <property type="term" value="C:cytoplasm"/>
    <property type="evidence" value="ECO:0007669"/>
    <property type="project" value="UniProtKB-SubCell"/>
</dbReference>
<dbReference type="InterPro" id="IPR035437">
    <property type="entry name" value="SNase_OB-fold_sf"/>
</dbReference>
<proteinExistence type="inferred from homology"/>
<dbReference type="GeneTree" id="ENSGT00940000159902"/>
<evidence type="ECO:0000256" key="1">
    <source>
        <dbReference type="ARBA" id="ARBA00004496"/>
    </source>
</evidence>
<protein>
    <recommendedName>
        <fullName evidence="3">Tudor domain-containing protein 5</fullName>
    </recommendedName>
</protein>
<reference evidence="11" key="2">
    <citation type="submission" date="2025-09" db="UniProtKB">
        <authorList>
            <consortium name="Ensembl"/>
        </authorList>
    </citation>
    <scope>IDENTIFICATION</scope>
</reference>
<evidence type="ECO:0000313" key="11">
    <source>
        <dbReference type="Ensembl" id="ENSLLEP00000046630.1"/>
    </source>
</evidence>
<dbReference type="InterPro" id="IPR025605">
    <property type="entry name" value="OST-HTH/LOTUS_dom"/>
</dbReference>
<accession>A0A8C5R5F1</accession>
<gene>
    <name evidence="11" type="primary">TDRD5</name>
</gene>
<evidence type="ECO:0000313" key="12">
    <source>
        <dbReference type="Proteomes" id="UP000694569"/>
    </source>
</evidence>
<dbReference type="SUPFAM" id="SSF63748">
    <property type="entry name" value="Tudor/PWWP/MBT"/>
    <property type="match status" value="1"/>
</dbReference>
<dbReference type="CDD" id="cd20419">
    <property type="entry name" value="Tudor_TDRD5"/>
    <property type="match status" value="1"/>
</dbReference>
<keyword evidence="8" id="KW-0744">Spermatogenesis</keyword>
<evidence type="ECO:0000256" key="7">
    <source>
        <dbReference type="ARBA" id="ARBA00022782"/>
    </source>
</evidence>
<evidence type="ECO:0000256" key="5">
    <source>
        <dbReference type="ARBA" id="ARBA00022490"/>
    </source>
</evidence>
<dbReference type="InterPro" id="IPR050621">
    <property type="entry name" value="Tudor_domain_containing"/>
</dbReference>
<dbReference type="AlphaFoldDB" id="A0A8C5R5F1"/>
<feature type="domain" description="HTH OST-type" evidence="10">
    <location>
        <begin position="122"/>
        <end position="198"/>
    </location>
</feature>
<dbReference type="Proteomes" id="UP000694569">
    <property type="component" value="Unplaced"/>
</dbReference>
<dbReference type="Gene3D" id="3.30.420.610">
    <property type="entry name" value="LOTUS domain-like"/>
    <property type="match status" value="3"/>
</dbReference>
<evidence type="ECO:0000256" key="8">
    <source>
        <dbReference type="ARBA" id="ARBA00022871"/>
    </source>
</evidence>
<organism evidence="11 12">
    <name type="scientific">Leptobrachium leishanense</name>
    <name type="common">Leishan spiny toad</name>
    <dbReference type="NCBI Taxonomy" id="445787"/>
    <lineage>
        <taxon>Eukaryota</taxon>
        <taxon>Metazoa</taxon>
        <taxon>Chordata</taxon>
        <taxon>Craniata</taxon>
        <taxon>Vertebrata</taxon>
        <taxon>Euteleostomi</taxon>
        <taxon>Amphibia</taxon>
        <taxon>Batrachia</taxon>
        <taxon>Anura</taxon>
        <taxon>Pelobatoidea</taxon>
        <taxon>Megophryidae</taxon>
        <taxon>Leptobrachium</taxon>
    </lineage>
</organism>
<keyword evidence="5" id="KW-0963">Cytoplasm</keyword>
<dbReference type="PROSITE" id="PS51644">
    <property type="entry name" value="HTH_OST"/>
    <property type="match status" value="3"/>
</dbReference>
<evidence type="ECO:0000256" key="2">
    <source>
        <dbReference type="ARBA" id="ARBA00010384"/>
    </source>
</evidence>
<dbReference type="GO" id="GO:0030154">
    <property type="term" value="P:cell differentiation"/>
    <property type="evidence" value="ECO:0007669"/>
    <property type="project" value="UniProtKB-KW"/>
</dbReference>
<feature type="domain" description="Tudor" evidence="9">
    <location>
        <begin position="426"/>
        <end position="485"/>
    </location>
</feature>
<keyword evidence="7" id="KW-0221">Differentiation</keyword>
<evidence type="ECO:0000256" key="6">
    <source>
        <dbReference type="ARBA" id="ARBA00022737"/>
    </source>
</evidence>
<dbReference type="Gene3D" id="2.30.30.140">
    <property type="match status" value="1"/>
</dbReference>
<evidence type="ECO:0000256" key="3">
    <source>
        <dbReference type="ARBA" id="ARBA00013420"/>
    </source>
</evidence>
<dbReference type="GO" id="GO:0007283">
    <property type="term" value="P:spermatogenesis"/>
    <property type="evidence" value="ECO:0007669"/>
    <property type="project" value="UniProtKB-KW"/>
</dbReference>
<comment type="similarity">
    <text evidence="2">Belongs to the TDRD5 family.</text>
</comment>
<name>A0A8C5R5F1_9ANUR</name>
<dbReference type="Gene3D" id="2.40.50.90">
    <property type="match status" value="1"/>
</dbReference>
<evidence type="ECO:0000259" key="9">
    <source>
        <dbReference type="PROSITE" id="PS50304"/>
    </source>
</evidence>
<keyword evidence="6" id="KW-0677">Repeat</keyword>
<reference evidence="11" key="1">
    <citation type="submission" date="2025-08" db="UniProtKB">
        <authorList>
            <consortium name="Ensembl"/>
        </authorList>
    </citation>
    <scope>IDENTIFICATION</scope>
</reference>
<feature type="domain" description="HTH OST-type" evidence="10">
    <location>
        <begin position="6"/>
        <end position="79"/>
    </location>
</feature>
<feature type="domain" description="HTH OST-type" evidence="10">
    <location>
        <begin position="219"/>
        <end position="301"/>
    </location>
</feature>
<evidence type="ECO:0000256" key="4">
    <source>
        <dbReference type="ARBA" id="ARBA00022473"/>
    </source>
</evidence>
<keyword evidence="12" id="KW-1185">Reference proteome</keyword>
<dbReference type="InterPro" id="IPR002999">
    <property type="entry name" value="Tudor"/>
</dbReference>
<sequence length="722" mass="81679">MDIGQIVDRVQKDVRALLIASKSGLSIQELEKDYRMMIGSNLPLRTLGYRSTMEMLLDMPHVVNVHTKGDGTVVLSAVVDEATKGIAALVSQQKEPSKTKSKTRRLSWRPRCHVDIVRRGRAPPLLPATVKSDLRDLLSISSLLVSEFERAFLCRFGRTFQYTRYGFYSMLEVIGSISDIVEVKQTRAGSLLSLRTPVTCGRASGERPRGNILLLCIYCVPEFENELRLCLARKGAGGSIGPDFRLELQKVLIIFYLFFGKELPYKELGFMSVMELVGSLGDMLHLESTNDGKDWQIYDIETKGSSTFSNWNMPQPQEMQVKPVGLKVCQADPNLWWGPLELQLPSSDEHEIPPDAVRRQKLHCLPRMKRGFMIGVFIENITSPSEFYVRCYGKDTSEKLEDMMIEMRRCYSAESVSSRYMVPEDCVSVGEIYSLRAEGDVWWYRVIVHDVVNAEDVTVFYPDFGNVSTVKRSLLRFLKQCYMKLPAQALPSCLAFVTPVEEVWSTRAIKRFQQNCSSGPLVGLVLQYVVDILYLFLCDTSSVEDVYLHQLLTAHGLAHDGQEPGFYKVSNFLMYRDKIHVVTGENTWYSTDKTCYSNFHMQETKLDMPYLEAVTTGADVWDENWLFTSGTATLNDTVEDVNAKIFPLGSQVSLTSVEEKPCDNNHISLWEEPTYYQQNSLNPFTGLQKLQIPRSTMVALGPAARMATAGSFLSWVTDKGKV</sequence>
<dbReference type="PANTHER" id="PTHR22948">
    <property type="entry name" value="TUDOR DOMAIN CONTAINING PROTEIN"/>
    <property type="match status" value="1"/>
</dbReference>
<dbReference type="InterPro" id="IPR041966">
    <property type="entry name" value="LOTUS-like"/>
</dbReference>
<dbReference type="Pfam" id="PF00567">
    <property type="entry name" value="TUDOR"/>
    <property type="match status" value="1"/>
</dbReference>
<comment type="subcellular location">
    <subcellularLocation>
        <location evidence="1">Cytoplasm</location>
    </subcellularLocation>
</comment>
<evidence type="ECO:0000259" key="10">
    <source>
        <dbReference type="PROSITE" id="PS51644"/>
    </source>
</evidence>
<keyword evidence="4" id="KW-0217">Developmental protein</keyword>
<dbReference type="PANTHER" id="PTHR22948:SF19">
    <property type="entry name" value="TUDOR DOMAIN-CONTAINING PROTEIN 5"/>
    <property type="match status" value="1"/>
</dbReference>
<dbReference type="Pfam" id="PF12872">
    <property type="entry name" value="OST-HTH"/>
    <property type="match status" value="3"/>
</dbReference>
<dbReference type="Ensembl" id="ENSLLET00000048470.1">
    <property type="protein sequence ID" value="ENSLLEP00000046630.1"/>
    <property type="gene ID" value="ENSLLEG00000029421.1"/>
</dbReference>
<dbReference type="OrthoDB" id="10052065at2759"/>
<dbReference type="PROSITE" id="PS50304">
    <property type="entry name" value="TUDOR"/>
    <property type="match status" value="1"/>
</dbReference>